<keyword evidence="3" id="KW-1185">Reference proteome</keyword>
<dbReference type="Proteomes" id="UP000054564">
    <property type="component" value="Unassembled WGS sequence"/>
</dbReference>
<feature type="compositionally biased region" description="Low complexity" evidence="1">
    <location>
        <begin position="8"/>
        <end position="18"/>
    </location>
</feature>
<proteinExistence type="predicted"/>
<gene>
    <name evidence="2" type="ORF">PSTG_18128</name>
</gene>
<evidence type="ECO:0000313" key="2">
    <source>
        <dbReference type="EMBL" id="KNE88472.1"/>
    </source>
</evidence>
<comment type="caution">
    <text evidence="2">The sequence shown here is derived from an EMBL/GenBank/DDBJ whole genome shotgun (WGS) entry which is preliminary data.</text>
</comment>
<feature type="region of interest" description="Disordered" evidence="1">
    <location>
        <begin position="65"/>
        <end position="89"/>
    </location>
</feature>
<evidence type="ECO:0000256" key="1">
    <source>
        <dbReference type="SAM" id="MobiDB-lite"/>
    </source>
</evidence>
<name>A0A0L0UN48_9BASI</name>
<accession>A0A0L0UN48</accession>
<dbReference type="EMBL" id="AJIL01001808">
    <property type="protein sequence ID" value="KNE88472.1"/>
    <property type="molecule type" value="Genomic_DNA"/>
</dbReference>
<reference evidence="3" key="1">
    <citation type="submission" date="2014-03" db="EMBL/GenBank/DDBJ databases">
        <title>The Genome Sequence of Puccinia striiformis f. sp. tritici PST-78.</title>
        <authorList>
            <consortium name="The Broad Institute Genome Sequencing Platform"/>
            <person name="Cuomo C."/>
            <person name="Hulbert S."/>
            <person name="Chen X."/>
            <person name="Walker B."/>
            <person name="Young S.K."/>
            <person name="Zeng Q."/>
            <person name="Gargeya S."/>
            <person name="Fitzgerald M."/>
            <person name="Haas B."/>
            <person name="Abouelleil A."/>
            <person name="Alvarado L."/>
            <person name="Arachchi H.M."/>
            <person name="Berlin A.M."/>
            <person name="Chapman S.B."/>
            <person name="Goldberg J."/>
            <person name="Griggs A."/>
            <person name="Gujja S."/>
            <person name="Hansen M."/>
            <person name="Howarth C."/>
            <person name="Imamovic A."/>
            <person name="Larimer J."/>
            <person name="McCowan C."/>
            <person name="Montmayeur A."/>
            <person name="Murphy C."/>
            <person name="Neiman D."/>
            <person name="Pearson M."/>
            <person name="Priest M."/>
            <person name="Roberts A."/>
            <person name="Saif S."/>
            <person name="Shea T."/>
            <person name="Sisk P."/>
            <person name="Sykes S."/>
            <person name="Wortman J."/>
            <person name="Nusbaum C."/>
            <person name="Birren B."/>
        </authorList>
    </citation>
    <scope>NUCLEOTIDE SEQUENCE [LARGE SCALE GENOMIC DNA]</scope>
    <source>
        <strain evidence="3">race PST-78</strain>
    </source>
</reference>
<dbReference type="AlphaFoldDB" id="A0A0L0UN48"/>
<protein>
    <submittedName>
        <fullName evidence="2">Uncharacterized protein</fullName>
    </submittedName>
</protein>
<organism evidence="2 3">
    <name type="scientific">Puccinia striiformis f. sp. tritici PST-78</name>
    <dbReference type="NCBI Taxonomy" id="1165861"/>
    <lineage>
        <taxon>Eukaryota</taxon>
        <taxon>Fungi</taxon>
        <taxon>Dikarya</taxon>
        <taxon>Basidiomycota</taxon>
        <taxon>Pucciniomycotina</taxon>
        <taxon>Pucciniomycetes</taxon>
        <taxon>Pucciniales</taxon>
        <taxon>Pucciniaceae</taxon>
        <taxon>Puccinia</taxon>
    </lineage>
</organism>
<evidence type="ECO:0000313" key="3">
    <source>
        <dbReference type="Proteomes" id="UP000054564"/>
    </source>
</evidence>
<sequence length="89" mass="8448">MSSHDDASSATSHNSGSTMIGGGVGGFGSAGGFRFADTGGSNSMSSFTANSMSAANSFSAGGIGGGVGGFGMNQQTASAPRPPSATFKT</sequence>
<feature type="region of interest" description="Disordered" evidence="1">
    <location>
        <begin position="1"/>
        <end position="23"/>
    </location>
</feature>